<evidence type="ECO:0000256" key="1">
    <source>
        <dbReference type="SAM" id="Phobius"/>
    </source>
</evidence>
<dbReference type="EMBL" id="CP032869">
    <property type="protein sequence ID" value="AYL96626.1"/>
    <property type="molecule type" value="Genomic_DNA"/>
</dbReference>
<dbReference type="KEGG" id="muh:HYN43_015550"/>
<organism evidence="2 3">
    <name type="scientific">Mucilaginibacter celer</name>
    <dbReference type="NCBI Taxonomy" id="2305508"/>
    <lineage>
        <taxon>Bacteria</taxon>
        <taxon>Pseudomonadati</taxon>
        <taxon>Bacteroidota</taxon>
        <taxon>Sphingobacteriia</taxon>
        <taxon>Sphingobacteriales</taxon>
        <taxon>Sphingobacteriaceae</taxon>
        <taxon>Mucilaginibacter</taxon>
    </lineage>
</organism>
<dbReference type="Proteomes" id="UP000270046">
    <property type="component" value="Chromosome"/>
</dbReference>
<gene>
    <name evidence="2" type="ORF">HYN43_015550</name>
</gene>
<feature type="transmembrane region" description="Helical" evidence="1">
    <location>
        <begin position="7"/>
        <end position="28"/>
    </location>
</feature>
<feature type="transmembrane region" description="Helical" evidence="1">
    <location>
        <begin position="73"/>
        <end position="90"/>
    </location>
</feature>
<name>A0A494VMR6_9SPHI</name>
<feature type="transmembrane region" description="Helical" evidence="1">
    <location>
        <begin position="40"/>
        <end position="61"/>
    </location>
</feature>
<evidence type="ECO:0000313" key="3">
    <source>
        <dbReference type="Proteomes" id="UP000270046"/>
    </source>
</evidence>
<reference evidence="2 3" key="1">
    <citation type="submission" date="2018-10" db="EMBL/GenBank/DDBJ databases">
        <title>Genome sequencing of Mucilaginibacter sp. HYN0043.</title>
        <authorList>
            <person name="Kim M."/>
            <person name="Yi H."/>
        </authorList>
    </citation>
    <scope>NUCLEOTIDE SEQUENCE [LARGE SCALE GENOMIC DNA]</scope>
    <source>
        <strain evidence="2 3">HYN0043</strain>
    </source>
</reference>
<sequence length="108" mass="12496">MNNGRTLLIYLFLIGLITNIGSIFIVNLTTNYLPLEDNPFWDQITTIAWILCLLQALIIAIVKRRLLFTGRRFIWTLLALILCTPIPLVIKYKMDEAKFKNVLDMPSK</sequence>
<accession>A0A494VMR6</accession>
<keyword evidence="1" id="KW-1133">Transmembrane helix</keyword>
<protein>
    <recommendedName>
        <fullName evidence="4">DUF2834 domain-containing protein</fullName>
    </recommendedName>
</protein>
<dbReference type="AlphaFoldDB" id="A0A494VMR6"/>
<proteinExistence type="predicted"/>
<keyword evidence="1" id="KW-0472">Membrane</keyword>
<evidence type="ECO:0008006" key="4">
    <source>
        <dbReference type="Google" id="ProtNLM"/>
    </source>
</evidence>
<keyword evidence="1" id="KW-0812">Transmembrane</keyword>
<keyword evidence="3" id="KW-1185">Reference proteome</keyword>
<evidence type="ECO:0000313" key="2">
    <source>
        <dbReference type="EMBL" id="AYL96626.1"/>
    </source>
</evidence>